<evidence type="ECO:0000256" key="3">
    <source>
        <dbReference type="ARBA" id="ARBA00023163"/>
    </source>
</evidence>
<evidence type="ECO:0000256" key="2">
    <source>
        <dbReference type="ARBA" id="ARBA00023125"/>
    </source>
</evidence>
<dbReference type="Pfam" id="PF01022">
    <property type="entry name" value="HTH_5"/>
    <property type="match status" value="1"/>
</dbReference>
<dbReference type="RefSeq" id="WP_212981086.1">
    <property type="nucleotide sequence ID" value="NZ_AP025343.1"/>
</dbReference>
<dbReference type="EMBL" id="BORT01000042">
    <property type="protein sequence ID" value="GIO51006.1"/>
    <property type="molecule type" value="Genomic_DNA"/>
</dbReference>
<organism evidence="5 6">
    <name type="scientific">Paenibacillus azoreducens</name>
    <dbReference type="NCBI Taxonomy" id="116718"/>
    <lineage>
        <taxon>Bacteria</taxon>
        <taxon>Bacillati</taxon>
        <taxon>Bacillota</taxon>
        <taxon>Bacilli</taxon>
        <taxon>Bacillales</taxon>
        <taxon>Paenibacillaceae</taxon>
        <taxon>Paenibacillus</taxon>
    </lineage>
</organism>
<feature type="domain" description="HTH arsR-type" evidence="4">
    <location>
        <begin position="208"/>
        <end position="304"/>
    </location>
</feature>
<accession>A0A919YG31</accession>
<comment type="caution">
    <text evidence="5">The sequence shown here is derived from an EMBL/GenBank/DDBJ whole genome shotgun (WGS) entry which is preliminary data.</text>
</comment>
<dbReference type="PROSITE" id="PS50987">
    <property type="entry name" value="HTH_ARSR_2"/>
    <property type="match status" value="1"/>
</dbReference>
<dbReference type="CDD" id="cd00090">
    <property type="entry name" value="HTH_ARSR"/>
    <property type="match status" value="1"/>
</dbReference>
<dbReference type="InterPro" id="IPR051081">
    <property type="entry name" value="HTH_MetalResp_TranReg"/>
</dbReference>
<dbReference type="GO" id="GO:0003700">
    <property type="term" value="F:DNA-binding transcription factor activity"/>
    <property type="evidence" value="ECO:0007669"/>
    <property type="project" value="InterPro"/>
</dbReference>
<reference evidence="5 6" key="1">
    <citation type="submission" date="2021-03" db="EMBL/GenBank/DDBJ databases">
        <title>Antimicrobial resistance genes in bacteria isolated from Japanese honey, and their potential for conferring macrolide and lincosamide resistance in the American foulbrood pathogen Paenibacillus larvae.</title>
        <authorList>
            <person name="Okamoto M."/>
            <person name="Kumagai M."/>
            <person name="Kanamori H."/>
            <person name="Takamatsu D."/>
        </authorList>
    </citation>
    <scope>NUCLEOTIDE SEQUENCE [LARGE SCALE GENOMIC DNA]</scope>
    <source>
        <strain evidence="5 6">J34TS1</strain>
    </source>
</reference>
<dbReference type="InterPro" id="IPR001845">
    <property type="entry name" value="HTH_ArsR_DNA-bd_dom"/>
</dbReference>
<dbReference type="SMART" id="SM00418">
    <property type="entry name" value="HTH_ARSR"/>
    <property type="match status" value="1"/>
</dbReference>
<evidence type="ECO:0000313" key="5">
    <source>
        <dbReference type="EMBL" id="GIO51006.1"/>
    </source>
</evidence>
<keyword evidence="6" id="KW-1185">Reference proteome</keyword>
<dbReference type="InterPro" id="IPR036390">
    <property type="entry name" value="WH_DNA-bd_sf"/>
</dbReference>
<dbReference type="GO" id="GO:0003677">
    <property type="term" value="F:DNA binding"/>
    <property type="evidence" value="ECO:0007669"/>
    <property type="project" value="UniProtKB-KW"/>
</dbReference>
<sequence length="308" mass="35670">MTNNYSISIEQYPAYELIVSLYTFIYNRKLKTIDLKDQWVKETKGNLPPHLICKLEDERWEVLHRIVLLISQCSEKETVDAFLKWFEGVSAGELYERLAPWVDTISTDLGTIRDKTVEILHEWNEYYFKNVKPAIHALLKQDAKDKHGKVGSYQPIDLIEEATNGLRIEKSDQLNRVVLIPQYHCSPVTILDFFNGIATCLYPVRNPSEFDPTKEMISALQCLGDETRLKMLLYVAEQPRTLIDLHKHFGLAKSTIHHHIAHLRREGAIRSHFMGSSTPAFYSLRKSFISKFSDDFTKLFENHGEAQV</sequence>
<dbReference type="PANTHER" id="PTHR33154">
    <property type="entry name" value="TRANSCRIPTIONAL REGULATOR, ARSR FAMILY"/>
    <property type="match status" value="1"/>
</dbReference>
<gene>
    <name evidence="5" type="ORF">J34TS1_57710</name>
</gene>
<protein>
    <recommendedName>
        <fullName evidence="4">HTH arsR-type domain-containing protein</fullName>
    </recommendedName>
</protein>
<dbReference type="PANTHER" id="PTHR33154:SF33">
    <property type="entry name" value="TRANSCRIPTIONAL REPRESSOR SDPR"/>
    <property type="match status" value="1"/>
</dbReference>
<keyword evidence="1" id="KW-0805">Transcription regulation</keyword>
<name>A0A919YG31_9BACL</name>
<proteinExistence type="predicted"/>
<evidence type="ECO:0000313" key="6">
    <source>
        <dbReference type="Proteomes" id="UP000682811"/>
    </source>
</evidence>
<dbReference type="Gene3D" id="1.10.10.10">
    <property type="entry name" value="Winged helix-like DNA-binding domain superfamily/Winged helix DNA-binding domain"/>
    <property type="match status" value="1"/>
</dbReference>
<keyword evidence="3" id="KW-0804">Transcription</keyword>
<dbReference type="InterPro" id="IPR036388">
    <property type="entry name" value="WH-like_DNA-bd_sf"/>
</dbReference>
<dbReference type="AlphaFoldDB" id="A0A919YG31"/>
<evidence type="ECO:0000259" key="4">
    <source>
        <dbReference type="PROSITE" id="PS50987"/>
    </source>
</evidence>
<dbReference type="SUPFAM" id="SSF46785">
    <property type="entry name" value="Winged helix' DNA-binding domain"/>
    <property type="match status" value="1"/>
</dbReference>
<keyword evidence="2" id="KW-0238">DNA-binding</keyword>
<evidence type="ECO:0000256" key="1">
    <source>
        <dbReference type="ARBA" id="ARBA00023015"/>
    </source>
</evidence>
<dbReference type="InterPro" id="IPR011991">
    <property type="entry name" value="ArsR-like_HTH"/>
</dbReference>
<dbReference type="Proteomes" id="UP000682811">
    <property type="component" value="Unassembled WGS sequence"/>
</dbReference>